<dbReference type="Proteomes" id="UP000077755">
    <property type="component" value="Chromosome 6"/>
</dbReference>
<evidence type="ECO:0000259" key="7">
    <source>
        <dbReference type="PROSITE" id="PS51032"/>
    </source>
</evidence>
<gene>
    <name evidence="8" type="ORF">DCAR_021563</name>
    <name evidence="9" type="ORF">DCAR_0624680</name>
</gene>
<reference evidence="9" key="2">
    <citation type="submission" date="2022-03" db="EMBL/GenBank/DDBJ databases">
        <title>Draft title - Genomic analysis of global carrot germplasm unveils the trajectory of domestication and the origin of high carotenoid orange carrot.</title>
        <authorList>
            <person name="Iorizzo M."/>
            <person name="Ellison S."/>
            <person name="Senalik D."/>
            <person name="Macko-Podgorni A."/>
            <person name="Grzebelus D."/>
            <person name="Bostan H."/>
            <person name="Rolling W."/>
            <person name="Curaba J."/>
            <person name="Simon P."/>
        </authorList>
    </citation>
    <scope>NUCLEOTIDE SEQUENCE</scope>
    <source>
        <tissue evidence="9">Leaf</tissue>
    </source>
</reference>
<dbReference type="CDD" id="cd00018">
    <property type="entry name" value="AP2"/>
    <property type="match status" value="1"/>
</dbReference>
<dbReference type="KEGG" id="dcr:108226144"/>
<dbReference type="GO" id="GO:0003677">
    <property type="term" value="F:DNA binding"/>
    <property type="evidence" value="ECO:0007669"/>
    <property type="project" value="UniProtKB-KW"/>
</dbReference>
<feature type="domain" description="AP2/ERF" evidence="7">
    <location>
        <begin position="95"/>
        <end position="152"/>
    </location>
</feature>
<evidence type="ECO:0000256" key="2">
    <source>
        <dbReference type="ARBA" id="ARBA00023015"/>
    </source>
</evidence>
<sequence length="293" mass="32976">MNLTRKLTSPLLGHKRRRCLRKIVRITVTDHDATDSSSDEEAELYNRRRVKKYLNVIRVEAGVASPRKREVSDNGNAGRQTKLASRPVNESSEKKYRGVRYRAWGTFGAEIRDPMKKERRWLGTFGTPEEAARVYDSVAISLRGTKATTNFGNPSWGVKQQIVVQSDSSNEFAEGSHQNTLTSPTSILRNENRPAPEEVKDKRKGKDKVFDPMNICMPMDNPFRDDDGFGSMEPISFADAPIFHGIFLENDELSGADMGFSYDIMYGIGTTGSTSRVTDDYHFEDSDFSPATD</sequence>
<dbReference type="PROSITE" id="PS51032">
    <property type="entry name" value="AP2_ERF"/>
    <property type="match status" value="1"/>
</dbReference>
<dbReference type="Gene3D" id="3.30.730.10">
    <property type="entry name" value="AP2/ERF domain"/>
    <property type="match status" value="1"/>
</dbReference>
<keyword evidence="3" id="KW-0238">DNA-binding</keyword>
<keyword evidence="4" id="KW-0804">Transcription</keyword>
<dbReference type="SMART" id="SM00380">
    <property type="entry name" value="AP2"/>
    <property type="match status" value="1"/>
</dbReference>
<feature type="compositionally biased region" description="Polar residues" evidence="6">
    <location>
        <begin position="73"/>
        <end position="83"/>
    </location>
</feature>
<evidence type="ECO:0000256" key="3">
    <source>
        <dbReference type="ARBA" id="ARBA00023125"/>
    </source>
</evidence>
<keyword evidence="2" id="KW-0805">Transcription regulation</keyword>
<feature type="region of interest" description="Disordered" evidence="6">
    <location>
        <begin position="169"/>
        <end position="211"/>
    </location>
</feature>
<evidence type="ECO:0000313" key="9">
    <source>
        <dbReference type="EMBL" id="WOH05266.1"/>
    </source>
</evidence>
<dbReference type="GO" id="GO:0005634">
    <property type="term" value="C:nucleus"/>
    <property type="evidence" value="ECO:0007669"/>
    <property type="project" value="UniProtKB-SubCell"/>
</dbReference>
<comment type="subcellular location">
    <subcellularLocation>
        <location evidence="1">Nucleus</location>
    </subcellularLocation>
</comment>
<evidence type="ECO:0000256" key="5">
    <source>
        <dbReference type="ARBA" id="ARBA00023242"/>
    </source>
</evidence>
<dbReference type="InterPro" id="IPR001471">
    <property type="entry name" value="AP2/ERF_dom"/>
</dbReference>
<dbReference type="STRING" id="79200.A0A161ZTC6"/>
<evidence type="ECO:0000256" key="4">
    <source>
        <dbReference type="ARBA" id="ARBA00023163"/>
    </source>
</evidence>
<dbReference type="SUPFAM" id="SSF54171">
    <property type="entry name" value="DNA-binding domain"/>
    <property type="match status" value="1"/>
</dbReference>
<organism evidence="8">
    <name type="scientific">Daucus carota subsp. sativus</name>
    <name type="common">Carrot</name>
    <dbReference type="NCBI Taxonomy" id="79200"/>
    <lineage>
        <taxon>Eukaryota</taxon>
        <taxon>Viridiplantae</taxon>
        <taxon>Streptophyta</taxon>
        <taxon>Embryophyta</taxon>
        <taxon>Tracheophyta</taxon>
        <taxon>Spermatophyta</taxon>
        <taxon>Magnoliopsida</taxon>
        <taxon>eudicotyledons</taxon>
        <taxon>Gunneridae</taxon>
        <taxon>Pentapetalae</taxon>
        <taxon>asterids</taxon>
        <taxon>campanulids</taxon>
        <taxon>Apiales</taxon>
        <taxon>Apiaceae</taxon>
        <taxon>Apioideae</taxon>
        <taxon>Scandiceae</taxon>
        <taxon>Daucinae</taxon>
        <taxon>Daucus</taxon>
        <taxon>Daucus sect. Daucus</taxon>
    </lineage>
</organism>
<evidence type="ECO:0000313" key="10">
    <source>
        <dbReference type="Proteomes" id="UP000077755"/>
    </source>
</evidence>
<feature type="compositionally biased region" description="Polar residues" evidence="6">
    <location>
        <begin position="169"/>
        <end position="189"/>
    </location>
</feature>
<name>A0A161ZTC6_DAUCS</name>
<dbReference type="PANTHER" id="PTHR31194">
    <property type="entry name" value="SHN SHINE , DNA BINDING / TRANSCRIPTION FACTOR"/>
    <property type="match status" value="1"/>
</dbReference>
<reference evidence="8" key="1">
    <citation type="journal article" date="2016" name="Nat. Genet.">
        <title>A high-quality carrot genome assembly provides new insights into carotenoid accumulation and asterid genome evolution.</title>
        <authorList>
            <person name="Iorizzo M."/>
            <person name="Ellison S."/>
            <person name="Senalik D."/>
            <person name="Zeng P."/>
            <person name="Satapoomin P."/>
            <person name="Huang J."/>
            <person name="Bowman M."/>
            <person name="Iovene M."/>
            <person name="Sanseverino W."/>
            <person name="Cavagnaro P."/>
            <person name="Yildiz M."/>
            <person name="Macko-Podgorni A."/>
            <person name="Moranska E."/>
            <person name="Grzebelus E."/>
            <person name="Grzebelus D."/>
            <person name="Ashrafi H."/>
            <person name="Zheng Z."/>
            <person name="Cheng S."/>
            <person name="Spooner D."/>
            <person name="Van Deynze A."/>
            <person name="Simon P."/>
        </authorList>
    </citation>
    <scope>NUCLEOTIDE SEQUENCE [LARGE SCALE GENOMIC DNA]</scope>
    <source>
        <tissue evidence="8">Leaf</tissue>
    </source>
</reference>
<feature type="compositionally biased region" description="Basic and acidic residues" evidence="6">
    <location>
        <begin position="190"/>
        <end position="201"/>
    </location>
</feature>
<dbReference type="OMA" id="WEPRVHE"/>
<evidence type="ECO:0000256" key="6">
    <source>
        <dbReference type="SAM" id="MobiDB-lite"/>
    </source>
</evidence>
<dbReference type="GO" id="GO:0003700">
    <property type="term" value="F:DNA-binding transcription factor activity"/>
    <property type="evidence" value="ECO:0007669"/>
    <property type="project" value="InterPro"/>
</dbReference>
<dbReference type="EMBL" id="LNRQ01000006">
    <property type="protein sequence ID" value="KZM91072.1"/>
    <property type="molecule type" value="Genomic_DNA"/>
</dbReference>
<dbReference type="PRINTS" id="PR00367">
    <property type="entry name" value="ETHRSPELEMNT"/>
</dbReference>
<evidence type="ECO:0000256" key="1">
    <source>
        <dbReference type="ARBA" id="ARBA00004123"/>
    </source>
</evidence>
<keyword evidence="10" id="KW-1185">Reference proteome</keyword>
<dbReference type="InterPro" id="IPR016177">
    <property type="entry name" value="DNA-bd_dom_sf"/>
</dbReference>
<dbReference type="Pfam" id="PF00847">
    <property type="entry name" value="AP2"/>
    <property type="match status" value="1"/>
</dbReference>
<proteinExistence type="predicted"/>
<dbReference type="AlphaFoldDB" id="A0A161ZTC6"/>
<dbReference type="PANTHER" id="PTHR31194:SF140">
    <property type="entry name" value="ETHYLENE-RESPONSIVE TRANSCRIPTION FACTOR CRF2"/>
    <property type="match status" value="1"/>
</dbReference>
<dbReference type="InterPro" id="IPR050913">
    <property type="entry name" value="AP2/ERF_ERF"/>
</dbReference>
<feature type="region of interest" description="Disordered" evidence="6">
    <location>
        <begin position="66"/>
        <end position="91"/>
    </location>
</feature>
<accession>A0A161ZTC6</accession>
<dbReference type="Gramene" id="KZM91072">
    <property type="protein sequence ID" value="KZM91072"/>
    <property type="gene ID" value="DCAR_021563"/>
</dbReference>
<keyword evidence="5" id="KW-0539">Nucleus</keyword>
<dbReference type="OrthoDB" id="1931494at2759"/>
<evidence type="ECO:0000313" key="8">
    <source>
        <dbReference type="EMBL" id="KZM91072.1"/>
    </source>
</evidence>
<dbReference type="InterPro" id="IPR036955">
    <property type="entry name" value="AP2/ERF_dom_sf"/>
</dbReference>
<protein>
    <recommendedName>
        <fullName evidence="7">AP2/ERF domain-containing protein</fullName>
    </recommendedName>
</protein>
<dbReference type="EMBL" id="CP093348">
    <property type="protein sequence ID" value="WOH05266.1"/>
    <property type="molecule type" value="Genomic_DNA"/>
</dbReference>